<evidence type="ECO:0000313" key="4">
    <source>
        <dbReference type="Proteomes" id="UP000009222"/>
    </source>
</evidence>
<sequence length="419" mass="45885">MSRYFLLVVQSSIGTVILLAMLLALLSSPALKGSGKGRGLPFLCLAGTLAALVLAFLRRTTAVNIGKISTFTAALAIIAGIVFLFRELRQKARISLSGVSFFADTALVFLLPFYALPAVFLYPSEFLLAGESAFSTDFLFKCIGYLAGIGLSLLTGLCLYKIGRGMGKGLSLILCGALIINMANQVCTVLQFLFARRMIPMNRTIFRLITPALNNSIVFLFGILAITSVLPVLAFIQSCTFGSGSHRQKTYSNPAERRKVHAVSRHRKQLCITLAASYAVTLLSLTVLKAWNEKGVELSPAESYNLSGNEIVIPLELIEDGHLHRYNYRASENIEMRFIIIKKNESAYGVGLDACDICGPTGYYERKDEVICRLCDVVMNKATIGFRGGCNPVPLAYTLRSGNMIIQTESLEIERARFK</sequence>
<feature type="transmembrane region" description="Helical" evidence="1">
    <location>
        <begin position="97"/>
        <end position="118"/>
    </location>
</feature>
<dbReference type="STRING" id="545695.TREAZ_2829"/>
<dbReference type="Proteomes" id="UP000009222">
    <property type="component" value="Chromosome"/>
</dbReference>
<dbReference type="KEGG" id="taz:TREAZ_2829"/>
<dbReference type="AlphaFoldDB" id="F5YCI1"/>
<keyword evidence="4" id="KW-1185">Reference proteome</keyword>
<keyword evidence="1" id="KW-1133">Transmembrane helix</keyword>
<evidence type="ECO:0000256" key="1">
    <source>
        <dbReference type="SAM" id="Phobius"/>
    </source>
</evidence>
<dbReference type="eggNOG" id="COG4393">
    <property type="taxonomic scope" value="Bacteria"/>
</dbReference>
<dbReference type="InterPro" id="IPR018758">
    <property type="entry name" value="FtrD-like"/>
</dbReference>
<feature type="transmembrane region" description="Helical" evidence="1">
    <location>
        <begin position="63"/>
        <end position="85"/>
    </location>
</feature>
<dbReference type="EMBL" id="CP001841">
    <property type="protein sequence ID" value="AEF80794.1"/>
    <property type="molecule type" value="Genomic_DNA"/>
</dbReference>
<dbReference type="RefSeq" id="WP_015712709.1">
    <property type="nucleotide sequence ID" value="NC_015577.1"/>
</dbReference>
<gene>
    <name evidence="3" type="ordered locus">TREAZ_2829</name>
</gene>
<feature type="transmembrane region" description="Helical" evidence="1">
    <location>
        <begin position="138"/>
        <end position="160"/>
    </location>
</feature>
<keyword evidence="1" id="KW-0472">Membrane</keyword>
<evidence type="ECO:0000259" key="2">
    <source>
        <dbReference type="Pfam" id="PF10080"/>
    </source>
</evidence>
<dbReference type="OrthoDB" id="9792533at2"/>
<feature type="transmembrane region" description="Helical" evidence="1">
    <location>
        <begin position="6"/>
        <end position="27"/>
    </location>
</feature>
<proteinExistence type="predicted"/>
<protein>
    <submittedName>
        <fullName evidence="3">Putative membrane protein</fullName>
    </submittedName>
</protein>
<evidence type="ECO:0000313" key="3">
    <source>
        <dbReference type="EMBL" id="AEF80794.1"/>
    </source>
</evidence>
<organism evidence="3 4">
    <name type="scientific">Leadbettera azotonutricia (strain ATCC BAA-888 / DSM 13862 / ZAS-9)</name>
    <name type="common">Treponema azotonutricium</name>
    <dbReference type="NCBI Taxonomy" id="545695"/>
    <lineage>
        <taxon>Bacteria</taxon>
        <taxon>Pseudomonadati</taxon>
        <taxon>Spirochaetota</taxon>
        <taxon>Spirochaetia</taxon>
        <taxon>Spirochaetales</taxon>
        <taxon>Breznakiellaceae</taxon>
        <taxon>Leadbettera</taxon>
    </lineage>
</organism>
<dbReference type="Pfam" id="PF10080">
    <property type="entry name" value="FtrD-like"/>
    <property type="match status" value="1"/>
</dbReference>
<feature type="transmembrane region" description="Helical" evidence="1">
    <location>
        <begin position="172"/>
        <end position="195"/>
    </location>
</feature>
<reference evidence="4" key="1">
    <citation type="submission" date="2009-12" db="EMBL/GenBank/DDBJ databases">
        <title>Complete sequence of Treponema azotonutricium strain ZAS-9.</title>
        <authorList>
            <person name="Tetu S.G."/>
            <person name="Matson E."/>
            <person name="Ren Q."/>
            <person name="Seshadri R."/>
            <person name="Elbourne L."/>
            <person name="Hassan K.A."/>
            <person name="Durkin A."/>
            <person name="Radune D."/>
            <person name="Mohamoud Y."/>
            <person name="Shay R."/>
            <person name="Jin S."/>
            <person name="Zhang X."/>
            <person name="Lucey K."/>
            <person name="Ballor N.R."/>
            <person name="Ottesen E."/>
            <person name="Rosenthal R."/>
            <person name="Allen A."/>
            <person name="Leadbetter J.R."/>
            <person name="Paulsen I.T."/>
        </authorList>
    </citation>
    <scope>NUCLEOTIDE SEQUENCE [LARGE SCALE GENOMIC DNA]</scope>
    <source>
        <strain evidence="4">ATCC BAA-888 / DSM 13862 / ZAS-9</strain>
    </source>
</reference>
<keyword evidence="1" id="KW-0812">Transmembrane</keyword>
<feature type="domain" description="Membrane iron-sulfur containing protein FtrD-like" evidence="2">
    <location>
        <begin position="318"/>
        <end position="418"/>
    </location>
</feature>
<feature type="transmembrane region" description="Helical" evidence="1">
    <location>
        <begin position="39"/>
        <end position="57"/>
    </location>
</feature>
<dbReference type="InParanoid" id="F5YCI1"/>
<feature type="transmembrane region" description="Helical" evidence="1">
    <location>
        <begin position="215"/>
        <end position="236"/>
    </location>
</feature>
<dbReference type="HOGENOM" id="CLU_045824_0_0_12"/>
<reference evidence="3 4" key="2">
    <citation type="journal article" date="2011" name="ISME J.">
        <title>RNA-seq reveals cooperative metabolic interactions between two termite-gut spirochete species in co-culture.</title>
        <authorList>
            <person name="Rosenthal A.Z."/>
            <person name="Matson E.G."/>
            <person name="Eldar A."/>
            <person name="Leadbetter J.R."/>
        </authorList>
    </citation>
    <scope>NUCLEOTIDE SEQUENCE [LARGE SCALE GENOMIC DNA]</scope>
    <source>
        <strain evidence="4">ATCC BAA-888 / DSM 13862 / ZAS-9</strain>
    </source>
</reference>
<accession>F5YCI1</accession>
<name>F5YCI1_LEAAZ</name>